<evidence type="ECO:0000313" key="3">
    <source>
        <dbReference type="Proteomes" id="UP000197138"/>
    </source>
</evidence>
<evidence type="ECO:0000313" key="2">
    <source>
        <dbReference type="EMBL" id="OWM89796.1"/>
    </source>
</evidence>
<dbReference type="EMBL" id="MTKT01000666">
    <property type="protein sequence ID" value="OWM89796.1"/>
    <property type="molecule type" value="Genomic_DNA"/>
</dbReference>
<dbReference type="AlphaFoldDB" id="A0A218XYT1"/>
<gene>
    <name evidence="2" type="ORF">CDL15_Pgr024544</name>
</gene>
<comment type="caution">
    <text evidence="2">The sequence shown here is derived from an EMBL/GenBank/DDBJ whole genome shotgun (WGS) entry which is preliminary data.</text>
</comment>
<proteinExistence type="predicted"/>
<feature type="compositionally biased region" description="Basic and acidic residues" evidence="1">
    <location>
        <begin position="1"/>
        <end position="15"/>
    </location>
</feature>
<name>A0A218XYT1_PUNGR</name>
<evidence type="ECO:0000256" key="1">
    <source>
        <dbReference type="SAM" id="MobiDB-lite"/>
    </source>
</evidence>
<accession>A0A218XYT1</accession>
<reference evidence="3" key="1">
    <citation type="journal article" date="2017" name="Plant J.">
        <title>The pomegranate (Punica granatum L.) genome and the genomics of punicalagin biosynthesis.</title>
        <authorList>
            <person name="Qin G."/>
            <person name="Xu C."/>
            <person name="Ming R."/>
            <person name="Tang H."/>
            <person name="Guyot R."/>
            <person name="Kramer E.M."/>
            <person name="Hu Y."/>
            <person name="Yi X."/>
            <person name="Qi Y."/>
            <person name="Xu X."/>
            <person name="Gao Z."/>
            <person name="Pan H."/>
            <person name="Jian J."/>
            <person name="Tian Y."/>
            <person name="Yue Z."/>
            <person name="Xu Y."/>
        </authorList>
    </citation>
    <scope>NUCLEOTIDE SEQUENCE [LARGE SCALE GENOMIC DNA]</scope>
    <source>
        <strain evidence="3">cv. Dabenzi</strain>
    </source>
</reference>
<feature type="region of interest" description="Disordered" evidence="1">
    <location>
        <begin position="1"/>
        <end position="60"/>
    </location>
</feature>
<dbReference type="Proteomes" id="UP000197138">
    <property type="component" value="Unassembled WGS sequence"/>
</dbReference>
<sequence>MAHWTDRKHPKDRIPNRKHKKETRNLTQKHRNPPGSRARPEFPPPLMDAGKADPSSLTPDGWKQNCGLMIDLHPFEKGSNLESWVEAKPARELSSPTLLYFFPESWPLLILYSVKEEEDPLLLQQASASGVIAPGMILGMTKKKENE</sequence>
<feature type="compositionally biased region" description="Basic residues" evidence="1">
    <location>
        <begin position="16"/>
        <end position="32"/>
    </location>
</feature>
<organism evidence="2 3">
    <name type="scientific">Punica granatum</name>
    <name type="common">Pomegranate</name>
    <dbReference type="NCBI Taxonomy" id="22663"/>
    <lineage>
        <taxon>Eukaryota</taxon>
        <taxon>Viridiplantae</taxon>
        <taxon>Streptophyta</taxon>
        <taxon>Embryophyta</taxon>
        <taxon>Tracheophyta</taxon>
        <taxon>Spermatophyta</taxon>
        <taxon>Magnoliopsida</taxon>
        <taxon>eudicotyledons</taxon>
        <taxon>Gunneridae</taxon>
        <taxon>Pentapetalae</taxon>
        <taxon>rosids</taxon>
        <taxon>malvids</taxon>
        <taxon>Myrtales</taxon>
        <taxon>Lythraceae</taxon>
        <taxon>Punica</taxon>
    </lineage>
</organism>
<protein>
    <submittedName>
        <fullName evidence="2">Uncharacterized protein</fullName>
    </submittedName>
</protein>